<feature type="chain" id="PRO_5041674332" description="Chitin-binding type-4 domain-containing protein" evidence="1">
    <location>
        <begin position="26"/>
        <end position="339"/>
    </location>
</feature>
<dbReference type="AlphaFoldDB" id="A0AA88L016"/>
<evidence type="ECO:0000313" key="4">
    <source>
        <dbReference type="Proteomes" id="UP001187531"/>
    </source>
</evidence>
<feature type="domain" description="Chitin-binding type-4" evidence="2">
    <location>
        <begin position="24"/>
        <end position="215"/>
    </location>
</feature>
<reference evidence="3" key="1">
    <citation type="submission" date="2023-07" db="EMBL/GenBank/DDBJ databases">
        <title>Chromosome-level genome assembly of Artemia franciscana.</title>
        <authorList>
            <person name="Jo E."/>
        </authorList>
    </citation>
    <scope>NUCLEOTIDE SEQUENCE</scope>
    <source>
        <tissue evidence="3">Whole body</tissue>
    </source>
</reference>
<comment type="caution">
    <text evidence="3">The sequence shown here is derived from an EMBL/GenBank/DDBJ whole genome shotgun (WGS) entry which is preliminary data.</text>
</comment>
<sequence length="339" mass="37767">MVYRIGILVSLLSVWLQISPVVSHGRLMDPPARNSMWRFGFPSPVDYNDNELYCGGRGVQFGVNDGKCGVCGNDYRDKVPRPHEMNGLYYSGLNTRRYAPGQTVNINIDLTANHWGYFELKLCPSNYDSNKEMQACFDKYPLRIAGTNTTRYEISKDTPKKGTFKYRIQLPPKVTCSHCIIQWTYYTGNTWGICPDGTGAVGCGNQETFVNCADVSIVSGSGSRPGPATEENPFQLYVSKDGQLASPPLSPGQEFEPLVVDSQVCLATGKYKGNKKRDEWCMTNCLKYPPNCPQSRCKCITDCVPIGGLERIKGTDVFCHINCLRYPQDKCPTDKCSCS</sequence>
<proteinExistence type="predicted"/>
<accession>A0AA88L016</accession>
<keyword evidence="4" id="KW-1185">Reference proteome</keyword>
<name>A0AA88L016_ARTSF</name>
<evidence type="ECO:0000256" key="1">
    <source>
        <dbReference type="SAM" id="SignalP"/>
    </source>
</evidence>
<dbReference type="Gene3D" id="2.70.50.70">
    <property type="match status" value="1"/>
</dbReference>
<keyword evidence="1" id="KW-0732">Signal</keyword>
<dbReference type="EMBL" id="JAVRJZ010000016">
    <property type="protein sequence ID" value="KAK2711372.1"/>
    <property type="molecule type" value="Genomic_DNA"/>
</dbReference>
<gene>
    <name evidence="3" type="ORF">QYM36_012527</name>
</gene>
<dbReference type="Proteomes" id="UP001187531">
    <property type="component" value="Unassembled WGS sequence"/>
</dbReference>
<dbReference type="InterPro" id="IPR004302">
    <property type="entry name" value="Cellulose/chitin-bd_N"/>
</dbReference>
<evidence type="ECO:0000313" key="3">
    <source>
        <dbReference type="EMBL" id="KAK2711372.1"/>
    </source>
</evidence>
<dbReference type="PANTHER" id="PTHR21113:SF6">
    <property type="entry name" value="CHITIN-BINDING TYPE-4 DOMAIN-CONTAINING PROTEIN"/>
    <property type="match status" value="1"/>
</dbReference>
<feature type="signal peptide" evidence="1">
    <location>
        <begin position="1"/>
        <end position="25"/>
    </location>
</feature>
<evidence type="ECO:0000259" key="2">
    <source>
        <dbReference type="Pfam" id="PF03067"/>
    </source>
</evidence>
<protein>
    <recommendedName>
        <fullName evidence="2">Chitin-binding type-4 domain-containing protein</fullName>
    </recommendedName>
</protein>
<dbReference type="Pfam" id="PF03067">
    <property type="entry name" value="LPMO_10"/>
    <property type="match status" value="1"/>
</dbReference>
<organism evidence="3 4">
    <name type="scientific">Artemia franciscana</name>
    <name type="common">Brine shrimp</name>
    <name type="synonym">Artemia sanfranciscana</name>
    <dbReference type="NCBI Taxonomy" id="6661"/>
    <lineage>
        <taxon>Eukaryota</taxon>
        <taxon>Metazoa</taxon>
        <taxon>Ecdysozoa</taxon>
        <taxon>Arthropoda</taxon>
        <taxon>Crustacea</taxon>
        <taxon>Branchiopoda</taxon>
        <taxon>Anostraca</taxon>
        <taxon>Artemiidae</taxon>
        <taxon>Artemia</taxon>
    </lineage>
</organism>
<dbReference type="PANTHER" id="PTHR21113">
    <property type="entry name" value="AGAP001705-PA"/>
    <property type="match status" value="1"/>
</dbReference>